<sequence>MRPRKKMLNGAFGICVGEALTPLMEGPIPENYEEDGKNESSWLNVKSWTKNGKKRSDPRLLLGVLGCPLAPIGACSDPFPHLSIKDVPIEASSAQYIIQQYIAATGATKLQNSVRNSYVMGKVKMVTTQYETATKTSKLPSKSAENGWFVLWQMMPDKWYMELALEGCTVQAGSNGKLVWRYTPWLGAHAAKGPVRPLRRALQGLDPMTTASIFVNAHCVGEKKIADEDCFVLKVSADQSTLSDRSDGPAEIIRHVLFGYFSQRTGCLVFLEDSHLTRIQAAGSEAVYWETTIESTLKDYRDVEGVTLAHAGHSVVTLFRFGDEAMNHTRTRMEETWSIEEVAFDVPGLSAEFFIPPAEVSVGKSKETAFISAEDDHSLSLSCSNQQ</sequence>
<name>A0A8T2TCR8_CERRI</name>
<comment type="caution">
    <text evidence="1">The sequence shown here is derived from an EMBL/GenBank/DDBJ whole genome shotgun (WGS) entry which is preliminary data.</text>
</comment>
<accession>A0A8T2TCR8</accession>
<gene>
    <name evidence="1" type="ORF">KP509_13G005400</name>
</gene>
<dbReference type="Pfam" id="PF04788">
    <property type="entry name" value="DUF620"/>
    <property type="match status" value="1"/>
</dbReference>
<dbReference type="OrthoDB" id="2012654at2759"/>
<dbReference type="PANTHER" id="PTHR31300:SF2">
    <property type="entry name" value="LIPASE-LIKE PROTEIN"/>
    <property type="match status" value="1"/>
</dbReference>
<dbReference type="EMBL" id="CM035418">
    <property type="protein sequence ID" value="KAH7420390.1"/>
    <property type="molecule type" value="Genomic_DNA"/>
</dbReference>
<dbReference type="EMBL" id="CM035418">
    <property type="protein sequence ID" value="KAH7420389.1"/>
    <property type="molecule type" value="Genomic_DNA"/>
</dbReference>
<proteinExistence type="predicted"/>
<dbReference type="InterPro" id="IPR006873">
    <property type="entry name" value="DUF620"/>
</dbReference>
<dbReference type="EMBL" id="CM035418">
    <property type="protein sequence ID" value="KAH7420388.1"/>
    <property type="molecule type" value="Genomic_DNA"/>
</dbReference>
<dbReference type="AlphaFoldDB" id="A0A8T2TCR8"/>
<dbReference type="PANTHER" id="PTHR31300">
    <property type="entry name" value="LIPASE"/>
    <property type="match status" value="1"/>
</dbReference>
<dbReference type="OMA" id="TMYNAYA"/>
<dbReference type="Proteomes" id="UP000825935">
    <property type="component" value="Chromosome 13"/>
</dbReference>
<keyword evidence="2" id="KW-1185">Reference proteome</keyword>
<protein>
    <submittedName>
        <fullName evidence="1">Uncharacterized protein</fullName>
    </submittedName>
</protein>
<organism evidence="1 2">
    <name type="scientific">Ceratopteris richardii</name>
    <name type="common">Triangle waterfern</name>
    <dbReference type="NCBI Taxonomy" id="49495"/>
    <lineage>
        <taxon>Eukaryota</taxon>
        <taxon>Viridiplantae</taxon>
        <taxon>Streptophyta</taxon>
        <taxon>Embryophyta</taxon>
        <taxon>Tracheophyta</taxon>
        <taxon>Polypodiopsida</taxon>
        <taxon>Polypodiidae</taxon>
        <taxon>Polypodiales</taxon>
        <taxon>Pteridineae</taxon>
        <taxon>Pteridaceae</taxon>
        <taxon>Parkerioideae</taxon>
        <taxon>Ceratopteris</taxon>
    </lineage>
</organism>
<evidence type="ECO:0000313" key="1">
    <source>
        <dbReference type="EMBL" id="KAH7420390.1"/>
    </source>
</evidence>
<evidence type="ECO:0000313" key="2">
    <source>
        <dbReference type="Proteomes" id="UP000825935"/>
    </source>
</evidence>
<reference evidence="1" key="1">
    <citation type="submission" date="2021-08" db="EMBL/GenBank/DDBJ databases">
        <title>WGS assembly of Ceratopteris richardii.</title>
        <authorList>
            <person name="Marchant D.B."/>
            <person name="Chen G."/>
            <person name="Jenkins J."/>
            <person name="Shu S."/>
            <person name="Leebens-Mack J."/>
            <person name="Grimwood J."/>
            <person name="Schmutz J."/>
            <person name="Soltis P."/>
            <person name="Soltis D."/>
            <person name="Chen Z.-H."/>
        </authorList>
    </citation>
    <scope>NUCLEOTIDE SEQUENCE</scope>
    <source>
        <strain evidence="1">Whitten #5841</strain>
        <tissue evidence="1">Leaf</tissue>
    </source>
</reference>